<gene>
    <name evidence="3" type="ORF">FDP22_04930</name>
</gene>
<dbReference type="OrthoDB" id="9761586at2"/>
<evidence type="ECO:0000259" key="2">
    <source>
        <dbReference type="Pfam" id="PF02538"/>
    </source>
</evidence>
<dbReference type="GO" id="GO:0017168">
    <property type="term" value="F:5-oxoprolinase (ATP-hydrolyzing) activity"/>
    <property type="evidence" value="ECO:0007669"/>
    <property type="project" value="TreeGrafter"/>
</dbReference>
<dbReference type="GO" id="GO:0006749">
    <property type="term" value="P:glutathione metabolic process"/>
    <property type="evidence" value="ECO:0007669"/>
    <property type="project" value="TreeGrafter"/>
</dbReference>
<organism evidence="3 4">
    <name type="scientific">Paroceanicella profunda</name>
    <dbReference type="NCBI Taxonomy" id="2579971"/>
    <lineage>
        <taxon>Bacteria</taxon>
        <taxon>Pseudomonadati</taxon>
        <taxon>Pseudomonadota</taxon>
        <taxon>Alphaproteobacteria</taxon>
        <taxon>Rhodobacterales</taxon>
        <taxon>Paracoccaceae</taxon>
        <taxon>Paroceanicella</taxon>
    </lineage>
</organism>
<reference evidence="3 4" key="1">
    <citation type="submission" date="2019-06" db="EMBL/GenBank/DDBJ databases">
        <title>Genome sequence of Rhodobacteraceae bacterium D4M1.</title>
        <authorList>
            <person name="Cao J."/>
        </authorList>
    </citation>
    <scope>NUCLEOTIDE SEQUENCE [LARGE SCALE GENOMIC DNA]</scope>
    <source>
        <strain evidence="3 4">D4M1</strain>
    </source>
</reference>
<dbReference type="Proteomes" id="UP000305888">
    <property type="component" value="Chromosome"/>
</dbReference>
<dbReference type="InterPro" id="IPR003692">
    <property type="entry name" value="Hydantoinase_B"/>
</dbReference>
<feature type="domain" description="Hydantoinase B/oxoprolinase" evidence="2">
    <location>
        <begin position="14"/>
        <end position="527"/>
    </location>
</feature>
<feature type="region of interest" description="Disordered" evidence="1">
    <location>
        <begin position="518"/>
        <end position="545"/>
    </location>
</feature>
<protein>
    <submittedName>
        <fullName evidence="3">Hydantoinase B/oxoprolinase family protein</fullName>
    </submittedName>
</protein>
<accession>A0A5B8FXG1</accession>
<dbReference type="PANTHER" id="PTHR11365">
    <property type="entry name" value="5-OXOPROLINASE RELATED"/>
    <property type="match status" value="1"/>
</dbReference>
<dbReference type="AlphaFoldDB" id="A0A5B8FXG1"/>
<evidence type="ECO:0000313" key="3">
    <source>
        <dbReference type="EMBL" id="QDL91182.1"/>
    </source>
</evidence>
<dbReference type="GO" id="GO:0005829">
    <property type="term" value="C:cytosol"/>
    <property type="evidence" value="ECO:0007669"/>
    <property type="project" value="TreeGrafter"/>
</dbReference>
<name>A0A5B8FXG1_9RHOB</name>
<dbReference type="Pfam" id="PF02538">
    <property type="entry name" value="Hydantoinase_B"/>
    <property type="match status" value="1"/>
</dbReference>
<dbReference type="PANTHER" id="PTHR11365:SF23">
    <property type="entry name" value="HYPOTHETICAL 5-OXOPROLINASE (EUROFUNG)-RELATED"/>
    <property type="match status" value="1"/>
</dbReference>
<dbReference type="RefSeq" id="WP_138575580.1">
    <property type="nucleotide sequence ID" value="NZ_CP040818.1"/>
</dbReference>
<sequence>MSAGALPPRVLTRLEPMRLSLQAAADRMQESLIGGAFSSIARESGDGAAALFLADGRLIAQANSLPLLLGALGPAVAAVLERFPPGDMREGEAYLLNDPWAGGAHLPDLTLVRPAFAEGRLVGFAAASLHHQDIGGTQPGSIPPDATSIFHEGLRIPPLRAFVQDRPDPGILALLGANSRTPALLRGDLGAQLAATRLGGAELAGLAAREGAGFAPLTEALIDQSARLTAAALAARPDGTATWEDALDGDGISPDPVPIRVTLVKRGARLAIDFTGSAPQTAGPVNAAPAAMMAAALFFMRSLAPDAPNNAGCLAALTLTLPEGSVVNPRFPAAVNARTGTVKLACNAILGAWSRICPEVAAAAHAGVAAVLAFGGEDGAGAPFFLTEIVASGAGASADGPGAEGLSTDVGNARNMPVELLEARLPVRVEGYGLAPNSGGAGAQPGGRGIARSWRLLEGRGTVSYRSERHATRARGACGGGDGAPSAAWVERADGTRLSLPARARFDWAAGDVFHVQTAGGGGWGRPGTTQNNQHGPTDGDPDDP</sequence>
<dbReference type="EMBL" id="CP040818">
    <property type="protein sequence ID" value="QDL91182.1"/>
    <property type="molecule type" value="Genomic_DNA"/>
</dbReference>
<evidence type="ECO:0000256" key="1">
    <source>
        <dbReference type="SAM" id="MobiDB-lite"/>
    </source>
</evidence>
<dbReference type="InterPro" id="IPR045079">
    <property type="entry name" value="Oxoprolinase-like"/>
</dbReference>
<keyword evidence="4" id="KW-1185">Reference proteome</keyword>
<proteinExistence type="predicted"/>
<evidence type="ECO:0000313" key="4">
    <source>
        <dbReference type="Proteomes" id="UP000305888"/>
    </source>
</evidence>
<dbReference type="KEGG" id="ppru:FDP22_04930"/>